<dbReference type="SMART" id="SM01218">
    <property type="entry name" value="FoP_duplication"/>
    <property type="match status" value="1"/>
</dbReference>
<dbReference type="PANTHER" id="PTHR19965:SF82">
    <property type="entry name" value="THO COMPLEX SUBUNIT 4"/>
    <property type="match status" value="1"/>
</dbReference>
<evidence type="ECO:0000313" key="5">
    <source>
        <dbReference type="EMBL" id="KAK3048406.1"/>
    </source>
</evidence>
<keyword evidence="1 2" id="KW-0694">RNA-binding</keyword>
<keyword evidence="6" id="KW-1185">Reference proteome</keyword>
<evidence type="ECO:0000259" key="4">
    <source>
        <dbReference type="PROSITE" id="PS50102"/>
    </source>
</evidence>
<dbReference type="InterPro" id="IPR025715">
    <property type="entry name" value="FoP_C"/>
</dbReference>
<dbReference type="SMART" id="SM00360">
    <property type="entry name" value="RRM"/>
    <property type="match status" value="1"/>
</dbReference>
<dbReference type="GO" id="GO:0005634">
    <property type="term" value="C:nucleus"/>
    <property type="evidence" value="ECO:0007669"/>
    <property type="project" value="TreeGrafter"/>
</dbReference>
<name>A0AAJ0DEA3_9PEZI</name>
<feature type="compositionally biased region" description="Basic and acidic residues" evidence="3">
    <location>
        <begin position="193"/>
        <end position="210"/>
    </location>
</feature>
<protein>
    <recommendedName>
        <fullName evidence="4">RRM domain-containing protein</fullName>
    </recommendedName>
</protein>
<feature type="domain" description="RRM" evidence="4">
    <location>
        <begin position="37"/>
        <end position="114"/>
    </location>
</feature>
<gene>
    <name evidence="5" type="ORF">LTR09_010237</name>
</gene>
<reference evidence="5" key="1">
    <citation type="submission" date="2023-04" db="EMBL/GenBank/DDBJ databases">
        <title>Black Yeasts Isolated from many extreme environments.</title>
        <authorList>
            <person name="Coleine C."/>
            <person name="Stajich J.E."/>
            <person name="Selbmann L."/>
        </authorList>
    </citation>
    <scope>NUCLEOTIDE SEQUENCE</scope>
    <source>
        <strain evidence="5">CCFEE 5312</strain>
    </source>
</reference>
<dbReference type="InterPro" id="IPR035979">
    <property type="entry name" value="RBD_domain_sf"/>
</dbReference>
<sequence length="279" mass="30688">MTATKKTAPSVIVANAVRRQSLSVSSEVEERNRVNGSKIRVDNLHYELTEDNLVELFERIGPVVSVKMMYDRMDRSEGTAFVTYESPRDARDAVVEFNGCNANGKPIKLTMLPSAPAAAGRGATLFDRVERPARSLFDRIEGGPDSRDDSREETRRARRRSESPRRRAAPPDVDRYVPPRGPRSRSPIRRRGTPREGGRRPGERREDSGRGGRGGRGGRTDDDGRPLVGGRPRKTAEELDAEMENYWGSKGGEKTNGAAAPAASTSAAPIADDDIDMIE</sequence>
<dbReference type="InterPro" id="IPR000504">
    <property type="entry name" value="RRM_dom"/>
</dbReference>
<evidence type="ECO:0000256" key="1">
    <source>
        <dbReference type="ARBA" id="ARBA00022884"/>
    </source>
</evidence>
<dbReference type="AlphaFoldDB" id="A0AAJ0DEA3"/>
<dbReference type="GO" id="GO:0003729">
    <property type="term" value="F:mRNA binding"/>
    <property type="evidence" value="ECO:0007669"/>
    <property type="project" value="TreeGrafter"/>
</dbReference>
<comment type="caution">
    <text evidence="5">The sequence shown here is derived from an EMBL/GenBank/DDBJ whole genome shotgun (WGS) entry which is preliminary data.</text>
</comment>
<dbReference type="Pfam" id="PF13865">
    <property type="entry name" value="FoP_duplication"/>
    <property type="match status" value="1"/>
</dbReference>
<dbReference type="PROSITE" id="PS50102">
    <property type="entry name" value="RRM"/>
    <property type="match status" value="1"/>
</dbReference>
<organism evidence="5 6">
    <name type="scientific">Extremus antarcticus</name>
    <dbReference type="NCBI Taxonomy" id="702011"/>
    <lineage>
        <taxon>Eukaryota</taxon>
        <taxon>Fungi</taxon>
        <taxon>Dikarya</taxon>
        <taxon>Ascomycota</taxon>
        <taxon>Pezizomycotina</taxon>
        <taxon>Dothideomycetes</taxon>
        <taxon>Dothideomycetidae</taxon>
        <taxon>Mycosphaerellales</taxon>
        <taxon>Extremaceae</taxon>
        <taxon>Extremus</taxon>
    </lineage>
</organism>
<dbReference type="Pfam" id="PF00076">
    <property type="entry name" value="RRM_1"/>
    <property type="match status" value="1"/>
</dbReference>
<proteinExistence type="predicted"/>
<dbReference type="EMBL" id="JAWDJX010000049">
    <property type="protein sequence ID" value="KAK3048406.1"/>
    <property type="molecule type" value="Genomic_DNA"/>
</dbReference>
<accession>A0AAJ0DEA3</accession>
<feature type="compositionally biased region" description="Basic and acidic residues" evidence="3">
    <location>
        <begin position="136"/>
        <end position="165"/>
    </location>
</feature>
<evidence type="ECO:0000256" key="2">
    <source>
        <dbReference type="PROSITE-ProRule" id="PRU00176"/>
    </source>
</evidence>
<dbReference type="SUPFAM" id="SSF54928">
    <property type="entry name" value="RNA-binding domain, RBD"/>
    <property type="match status" value="1"/>
</dbReference>
<feature type="region of interest" description="Disordered" evidence="3">
    <location>
        <begin position="136"/>
        <end position="279"/>
    </location>
</feature>
<dbReference type="Gene3D" id="3.30.70.330">
    <property type="match status" value="1"/>
</dbReference>
<dbReference type="PANTHER" id="PTHR19965">
    <property type="entry name" value="RNA AND EXPORT FACTOR BINDING PROTEIN"/>
    <property type="match status" value="1"/>
</dbReference>
<dbReference type="InterPro" id="IPR012677">
    <property type="entry name" value="Nucleotide-bd_a/b_plait_sf"/>
</dbReference>
<dbReference type="InterPro" id="IPR051229">
    <property type="entry name" value="ALYREF_mRNA_export"/>
</dbReference>
<dbReference type="CDD" id="cd12418">
    <property type="entry name" value="RRM_Aly_REF_like"/>
    <property type="match status" value="1"/>
</dbReference>
<dbReference type="Proteomes" id="UP001271007">
    <property type="component" value="Unassembled WGS sequence"/>
</dbReference>
<evidence type="ECO:0000313" key="6">
    <source>
        <dbReference type="Proteomes" id="UP001271007"/>
    </source>
</evidence>
<feature type="compositionally biased region" description="Low complexity" evidence="3">
    <location>
        <begin position="258"/>
        <end position="270"/>
    </location>
</feature>
<evidence type="ECO:0000256" key="3">
    <source>
        <dbReference type="SAM" id="MobiDB-lite"/>
    </source>
</evidence>
<feature type="compositionally biased region" description="Basic residues" evidence="3">
    <location>
        <begin position="182"/>
        <end position="192"/>
    </location>
</feature>